<sequence>MERCTADQLRVMSFEEHVRARPAMYFRVERDSAELPTEVLQRVVWDAMHHRDGTQGQISVEITSDLSFTVEDERSHSADERGKPLPGFYGSLLDKDRWAPAAAAALSVRTVIEVWLDGQKYRQELAGAVAASPWEECPGPRRHGTRTTFHLDPSYIGPGEAIAWALRPEELQEEGCEAHPSPARFPIHDLRPGANGSAGE</sequence>
<dbReference type="RefSeq" id="WP_188341049.1">
    <property type="nucleotide sequence ID" value="NZ_CP061281.1"/>
</dbReference>
<gene>
    <name evidence="2" type="ORF">IAG42_35550</name>
</gene>
<evidence type="ECO:0000313" key="2">
    <source>
        <dbReference type="EMBL" id="QNS08388.1"/>
    </source>
</evidence>
<dbReference type="Gene3D" id="3.30.565.10">
    <property type="entry name" value="Histidine kinase-like ATPase, C-terminal domain"/>
    <property type="match status" value="2"/>
</dbReference>
<name>A0A7H1BI33_9ACTN</name>
<accession>A0A7H1BI33</accession>
<evidence type="ECO:0000313" key="3">
    <source>
        <dbReference type="Proteomes" id="UP000516428"/>
    </source>
</evidence>
<organism evidence="2 3">
    <name type="scientific">Streptomyces xanthii</name>
    <dbReference type="NCBI Taxonomy" id="2768069"/>
    <lineage>
        <taxon>Bacteria</taxon>
        <taxon>Bacillati</taxon>
        <taxon>Actinomycetota</taxon>
        <taxon>Actinomycetes</taxon>
        <taxon>Kitasatosporales</taxon>
        <taxon>Streptomycetaceae</taxon>
        <taxon>Streptomyces</taxon>
    </lineage>
</organism>
<dbReference type="AlphaFoldDB" id="A0A7H1BI33"/>
<keyword evidence="3" id="KW-1185">Reference proteome</keyword>
<evidence type="ECO:0000256" key="1">
    <source>
        <dbReference type="SAM" id="MobiDB-lite"/>
    </source>
</evidence>
<reference evidence="2 3" key="1">
    <citation type="submission" date="2020-09" db="EMBL/GenBank/DDBJ databases">
        <title>A novel species.</title>
        <authorList>
            <person name="Gao J."/>
        </authorList>
    </citation>
    <scope>NUCLEOTIDE SEQUENCE [LARGE SCALE GENOMIC DNA]</scope>
    <source>
        <strain evidence="2 3">CRXT-Y-14</strain>
    </source>
</reference>
<dbReference type="Proteomes" id="UP000516428">
    <property type="component" value="Chromosome"/>
</dbReference>
<proteinExistence type="predicted"/>
<dbReference type="SUPFAM" id="SSF55874">
    <property type="entry name" value="ATPase domain of HSP90 chaperone/DNA topoisomerase II/histidine kinase"/>
    <property type="match status" value="1"/>
</dbReference>
<dbReference type="EMBL" id="CP061281">
    <property type="protein sequence ID" value="QNS08388.1"/>
    <property type="molecule type" value="Genomic_DNA"/>
</dbReference>
<protein>
    <submittedName>
        <fullName evidence="2">Uncharacterized protein</fullName>
    </submittedName>
</protein>
<feature type="region of interest" description="Disordered" evidence="1">
    <location>
        <begin position="178"/>
        <end position="200"/>
    </location>
</feature>
<dbReference type="KEGG" id="sxn:IAG42_35550"/>
<dbReference type="InterPro" id="IPR036890">
    <property type="entry name" value="HATPase_C_sf"/>
</dbReference>